<protein>
    <recommendedName>
        <fullName evidence="1">SH3b domain-containing protein</fullName>
    </recommendedName>
</protein>
<evidence type="ECO:0000259" key="1">
    <source>
        <dbReference type="PROSITE" id="PS51781"/>
    </source>
</evidence>
<sequence length="760" mass="86043">MATTIDISTFIEGGYNKYANWYEVDILGRIGYIMKTSARVDFSNDMEYFRVKYGGTPIFVNHENGSQEVVHLYQGQVFKRVSDYGNWHMVKVADGYGYVWEAATEPADDSSIKNKNNGLKISENKFKALDDLVVYDTSSGKRVPFATIKKGAIYPILGDYKKYANWYQVDIDGRIGFVNKSNTELQFSNSTKYFEVIADNLPVYAPGTSNVFVYLKKGEKFERVQDSGNWHLVKVGDKYGYVWKQSTKPTTSTNITNLNNGQVSNSRAFKALQDVKVIDTSTSSRKTFAVLNKGVVYPVIQEYENWYKVDVMGRIGYVNKSGTQRTFANSDRYFQVIRDNVYAVSSNGTEIIKLSKNEIYPRVKDDGNWHKVKINNEYAYVWKDSTQSVMNPNVKDLNSVYTIPKRKFTTNNTTQIFDSNRNVIGELKGNQAYNFIDIVGRWFKVDVLGRIGYVYMPATSSILSYYDMSLDEMLNIQMRVSPQTQIVNHGYVHENYINLMNNGNTGIVIANALNVRTTPSINGQSNSCGQLQKGETVEIIGKVGEWYKVKYSKSCGGWKDADREDVLYFLNPDNFLNYNGSEIFQFLKLSQYTGLTADEINNKILKGKGILEGKGQAFVTAAQKYNINEIYLVAHALHETGNGTSRLANGVQINGKTVYNMYGIGAKDSCPITCGAEYAFQKGWTDPEKAIIGGAAFIGEGYIHNGQDTLYKMRWNPDNPGTHQYATDIRWAILQANSYIGKYYSLLDKYILYLDIPVFK</sequence>
<dbReference type="SMR" id="A0A223E4H4"/>
<dbReference type="GO" id="GO:0004040">
    <property type="term" value="F:amidase activity"/>
    <property type="evidence" value="ECO:0007669"/>
    <property type="project" value="InterPro"/>
</dbReference>
<reference evidence="2 3" key="1">
    <citation type="submission" date="2016-10" db="EMBL/GenBank/DDBJ databases">
        <title>The whole genome sequencing and assembly of Aeribacillus pallidus KCTC3564 strain.</title>
        <authorList>
            <person name="Lee Y.-J."/>
            <person name="Park M.-K."/>
            <person name="Yi H."/>
            <person name="Bahn Y.-S."/>
            <person name="Kim J.F."/>
            <person name="Lee D.-W."/>
        </authorList>
    </citation>
    <scope>NUCLEOTIDE SEQUENCE [LARGE SCALE GENOMIC DNA]</scope>
    <source>
        <strain evidence="2 3">KCTC3564</strain>
    </source>
</reference>
<dbReference type="AlphaFoldDB" id="A0A223E4H4"/>
<dbReference type="InterPro" id="IPR002901">
    <property type="entry name" value="MGlyc_endo_b_GlcNAc-like_dom"/>
</dbReference>
<dbReference type="InterPro" id="IPR052354">
    <property type="entry name" value="Cell_Wall_Dynamics_Protein"/>
</dbReference>
<dbReference type="Gene3D" id="1.10.530.10">
    <property type="match status" value="1"/>
</dbReference>
<dbReference type="InterPro" id="IPR003646">
    <property type="entry name" value="SH3-like_bac-type"/>
</dbReference>
<dbReference type="SMART" id="SM00287">
    <property type="entry name" value="SH3b"/>
    <property type="match status" value="4"/>
</dbReference>
<dbReference type="SMART" id="SM00047">
    <property type="entry name" value="LYZ2"/>
    <property type="match status" value="1"/>
</dbReference>
<dbReference type="RefSeq" id="WP_094245084.1">
    <property type="nucleotide sequence ID" value="NZ_CP017703.1"/>
</dbReference>
<name>A0A223E4H4_9BACI</name>
<dbReference type="Proteomes" id="UP000214606">
    <property type="component" value="Chromosome"/>
</dbReference>
<dbReference type="PANTHER" id="PTHR34408">
    <property type="entry name" value="FAMILY PROTEIN, PUTATIVE-RELATED"/>
    <property type="match status" value="1"/>
</dbReference>
<gene>
    <name evidence="2" type="ORF">AP3564_07605</name>
</gene>
<dbReference type="PROSITE" id="PS51781">
    <property type="entry name" value="SH3B"/>
    <property type="match status" value="1"/>
</dbReference>
<dbReference type="EMBL" id="CP017703">
    <property type="protein sequence ID" value="ASS90110.1"/>
    <property type="molecule type" value="Genomic_DNA"/>
</dbReference>
<proteinExistence type="predicted"/>
<dbReference type="Gene3D" id="2.30.30.40">
    <property type="entry name" value="SH3 Domains"/>
    <property type="match status" value="3"/>
</dbReference>
<organism evidence="2 3">
    <name type="scientific">Aeribacillus pallidus</name>
    <dbReference type="NCBI Taxonomy" id="33936"/>
    <lineage>
        <taxon>Bacteria</taxon>
        <taxon>Bacillati</taxon>
        <taxon>Bacillota</taxon>
        <taxon>Bacilli</taxon>
        <taxon>Bacillales</taxon>
        <taxon>Bacillaceae</taxon>
        <taxon>Aeribacillus</taxon>
    </lineage>
</organism>
<evidence type="ECO:0000313" key="3">
    <source>
        <dbReference type="Proteomes" id="UP000214606"/>
    </source>
</evidence>
<dbReference type="Pfam" id="PF08239">
    <property type="entry name" value="SH3_3"/>
    <property type="match status" value="1"/>
</dbReference>
<feature type="domain" description="SH3b" evidence="1">
    <location>
        <begin position="503"/>
        <end position="568"/>
    </location>
</feature>
<dbReference type="Pfam" id="PF01832">
    <property type="entry name" value="Glucosaminidase"/>
    <property type="match status" value="1"/>
</dbReference>
<dbReference type="PANTHER" id="PTHR34408:SF1">
    <property type="entry name" value="GLYCOSYL HYDROLASE FAMILY 19 DOMAIN-CONTAINING PROTEIN HI_1415"/>
    <property type="match status" value="1"/>
</dbReference>
<evidence type="ECO:0000313" key="2">
    <source>
        <dbReference type="EMBL" id="ASS90110.1"/>
    </source>
</evidence>
<dbReference type="KEGG" id="apak:AP3564_07605"/>
<accession>A0A223E4H4</accession>